<feature type="compositionally biased region" description="Basic and acidic residues" evidence="3">
    <location>
        <begin position="235"/>
        <end position="252"/>
    </location>
</feature>
<evidence type="ECO:0000256" key="2">
    <source>
        <dbReference type="ARBA" id="ARBA00022786"/>
    </source>
</evidence>
<name>A0A5J5DFN9_9PERO</name>
<keyword evidence="6" id="KW-1185">Reference proteome</keyword>
<feature type="domain" description="F-box" evidence="4">
    <location>
        <begin position="589"/>
        <end position="635"/>
    </location>
</feature>
<evidence type="ECO:0000313" key="6">
    <source>
        <dbReference type="Proteomes" id="UP000327493"/>
    </source>
</evidence>
<dbReference type="PANTHER" id="PTHR13318">
    <property type="entry name" value="PARTNER OF PAIRED, ISOFORM B-RELATED"/>
    <property type="match status" value="1"/>
</dbReference>
<keyword evidence="2" id="KW-0833">Ubl conjugation pathway</keyword>
<dbReference type="Pfam" id="PF12937">
    <property type="entry name" value="F-box-like"/>
    <property type="match status" value="1"/>
</dbReference>
<dbReference type="InterPro" id="IPR006553">
    <property type="entry name" value="Leu-rich_rpt_Cys-con_subtyp"/>
</dbReference>
<dbReference type="Gene3D" id="3.80.10.10">
    <property type="entry name" value="Ribonuclease Inhibitor"/>
    <property type="match status" value="2"/>
</dbReference>
<feature type="compositionally biased region" description="Polar residues" evidence="3">
    <location>
        <begin position="519"/>
        <end position="536"/>
    </location>
</feature>
<proteinExistence type="predicted"/>
<dbReference type="EMBL" id="VOFY01000005">
    <property type="protein sequence ID" value="KAA8592152.1"/>
    <property type="molecule type" value="Genomic_DNA"/>
</dbReference>
<evidence type="ECO:0000256" key="1">
    <source>
        <dbReference type="ARBA" id="ARBA00022614"/>
    </source>
</evidence>
<dbReference type="GO" id="GO:0019005">
    <property type="term" value="C:SCF ubiquitin ligase complex"/>
    <property type="evidence" value="ECO:0007669"/>
    <property type="project" value="TreeGrafter"/>
</dbReference>
<evidence type="ECO:0000313" key="5">
    <source>
        <dbReference type="EMBL" id="KAA8592152.1"/>
    </source>
</evidence>
<dbReference type="SUPFAM" id="SSF52047">
    <property type="entry name" value="RNI-like"/>
    <property type="match status" value="1"/>
</dbReference>
<dbReference type="Pfam" id="PF13516">
    <property type="entry name" value="LRR_6"/>
    <property type="match status" value="2"/>
</dbReference>
<evidence type="ECO:0000256" key="3">
    <source>
        <dbReference type="SAM" id="MobiDB-lite"/>
    </source>
</evidence>
<dbReference type="SUPFAM" id="SSF81383">
    <property type="entry name" value="F-box domain"/>
    <property type="match status" value="1"/>
</dbReference>
<comment type="caution">
    <text evidence="5">The sequence shown here is derived from an EMBL/GenBank/DDBJ whole genome shotgun (WGS) entry which is preliminary data.</text>
</comment>
<dbReference type="InterPro" id="IPR001611">
    <property type="entry name" value="Leu-rich_rpt"/>
</dbReference>
<protein>
    <recommendedName>
        <fullName evidence="4">F-box domain-containing protein</fullName>
    </recommendedName>
</protein>
<dbReference type="SMART" id="SM00367">
    <property type="entry name" value="LRR_CC"/>
    <property type="match status" value="5"/>
</dbReference>
<dbReference type="InterPro" id="IPR032675">
    <property type="entry name" value="LRR_dom_sf"/>
</dbReference>
<dbReference type="GO" id="GO:0031146">
    <property type="term" value="P:SCF-dependent proteasomal ubiquitin-dependent protein catabolic process"/>
    <property type="evidence" value="ECO:0007669"/>
    <property type="project" value="TreeGrafter"/>
</dbReference>
<gene>
    <name evidence="5" type="ORF">FQN60_017607</name>
</gene>
<dbReference type="InterPro" id="IPR036047">
    <property type="entry name" value="F-box-like_dom_sf"/>
</dbReference>
<reference evidence="5 6" key="1">
    <citation type="submission" date="2019-08" db="EMBL/GenBank/DDBJ databases">
        <title>A chromosome-level genome assembly, high-density linkage maps, and genome scans reveal the genomic architecture of hybrid incompatibilities underlying speciation via character displacement in darters (Percidae: Etheostominae).</title>
        <authorList>
            <person name="Moran R.L."/>
            <person name="Catchen J.M."/>
            <person name="Fuller R.C."/>
        </authorList>
    </citation>
    <scope>NUCLEOTIDE SEQUENCE [LARGE SCALE GENOMIC DNA]</scope>
    <source>
        <strain evidence="5">EspeVRDwgs_2016</strain>
        <tissue evidence="5">Muscle</tissue>
    </source>
</reference>
<organism evidence="5 6">
    <name type="scientific">Etheostoma spectabile</name>
    <name type="common">orangethroat darter</name>
    <dbReference type="NCBI Taxonomy" id="54343"/>
    <lineage>
        <taxon>Eukaryota</taxon>
        <taxon>Metazoa</taxon>
        <taxon>Chordata</taxon>
        <taxon>Craniata</taxon>
        <taxon>Vertebrata</taxon>
        <taxon>Euteleostomi</taxon>
        <taxon>Actinopterygii</taxon>
        <taxon>Neopterygii</taxon>
        <taxon>Teleostei</taxon>
        <taxon>Neoteleostei</taxon>
        <taxon>Acanthomorphata</taxon>
        <taxon>Eupercaria</taxon>
        <taxon>Perciformes</taxon>
        <taxon>Percoidei</taxon>
        <taxon>Percidae</taxon>
        <taxon>Etheostomatinae</taxon>
        <taxon>Etheostoma</taxon>
    </lineage>
</organism>
<keyword evidence="1" id="KW-0433">Leucine-rich repeat</keyword>
<dbReference type="InterPro" id="IPR001810">
    <property type="entry name" value="F-box_dom"/>
</dbReference>
<feature type="region of interest" description="Disordered" evidence="3">
    <location>
        <begin position="519"/>
        <end position="547"/>
    </location>
</feature>
<evidence type="ECO:0000259" key="4">
    <source>
        <dbReference type="PROSITE" id="PS50181"/>
    </source>
</evidence>
<accession>A0A5J5DFN9</accession>
<dbReference type="AlphaFoldDB" id="A0A5J5DFN9"/>
<dbReference type="PROSITE" id="PS50181">
    <property type="entry name" value="FBOX"/>
    <property type="match status" value="1"/>
</dbReference>
<sequence>MSELLEDSGNCRWLLNREPNLLSDSLLSEQKKLRHVLDWAQSFLSSGSEVHHQFCRADSLILADEQWKKSPVSKHSSASKYYHPVSRTAGVSEVYGAFPVDPCIPSFTPGGRDKEYRKTPENVKNMELQDVTDKQTSSHDNNCRTRDLFISNRRPHTSLSDRNTSQMLASDGAKCSIEESTTCNVESMVFGTGSNMKQSFKTAGAQAESDISGHEIKLRNVKVEGKMGTKTKVAKEELEDSRMGERKGKINEEQESSSAFALNAKNDMSNSEPEKTQEQIEKTSNLSYYLKTQPTLTVYQQYQRCVDQLHHIRARQSQFTEPGCFIDSLSKDRKTLEEIAPQHPEIDKRLKKAGSKRVTAAEITKERSSGVVNKNQDRSQHYRSRAKLTENGQHKRLTVKETPAASKPVCQRNKITTNSHLDHDSNTCGALIKATAGVITSINEVISTHVEQLGTAPCTNGTVVEEDAALTTNPGLFSERSECNPDVKGCQSSVKGQKTKAGGQVASLGLCEKSSVSLPSPTNEEILQRPPSSGVNKHTKRHTPEDKVKATTACGHTHKCLPPTKTHTHLFMMTPDKHYRPRPAGVPVCDRWLSLPDELWLSILSLLPHGDLCRVLQVCNRLHTLATDHSLWRNLRIENSNLTDRWLLCVGRHHPRSLCLYSCSGLSLSSCGLEMFFTLCRNFLKELKVTSCTGPCLHGDQMLPLIGQLCHHVTSVDMSWSGATDTGVKALSDCCPGLRLKSVVLNGCHVTDDPLMKLIMRHKETLCRLEVFGCQFLTPSCLQTVYEMCPGLKHLNIGQVPKVNPRSLTVMTSLLKCLISLNLTGLNVVTDAAVDTLLQNCVELQSLVFSSCPGVTDLTLHSIRKYTPCIRSLDVSGCKAVTDAGVQSLALGCRRLQQLDVSSTGTGSR</sequence>
<feature type="region of interest" description="Disordered" evidence="3">
    <location>
        <begin position="235"/>
        <end position="258"/>
    </location>
</feature>
<dbReference type="SMART" id="SM00256">
    <property type="entry name" value="FBOX"/>
    <property type="match status" value="1"/>
</dbReference>
<dbReference type="CDD" id="cd22139">
    <property type="entry name" value="F-box_unchar"/>
    <property type="match status" value="1"/>
</dbReference>
<dbReference type="Gene3D" id="1.20.1280.50">
    <property type="match status" value="1"/>
</dbReference>
<feature type="non-terminal residue" evidence="5">
    <location>
        <position position="909"/>
    </location>
</feature>
<dbReference type="Proteomes" id="UP000327493">
    <property type="component" value="Chromosome 5"/>
</dbReference>